<dbReference type="NCBIfam" id="TIGR02103">
    <property type="entry name" value="pullul_strch"/>
    <property type="match status" value="1"/>
</dbReference>
<dbReference type="Gene3D" id="2.60.40.1110">
    <property type="match status" value="3"/>
</dbReference>
<keyword evidence="7" id="KW-0326">Glycosidase</keyword>
<dbReference type="Pfam" id="PF03714">
    <property type="entry name" value="PUD"/>
    <property type="match status" value="3"/>
</dbReference>
<reference evidence="15" key="1">
    <citation type="submission" date="2021-01" db="EMBL/GenBank/DDBJ databases">
        <title>Whole genome shotgun sequence of Dactylosporangium siamense NBRC 106093.</title>
        <authorList>
            <person name="Komaki H."/>
            <person name="Tamura T."/>
        </authorList>
    </citation>
    <scope>NUCLEOTIDE SEQUENCE</scope>
    <source>
        <strain evidence="15">NBRC 106093</strain>
    </source>
</reference>
<dbReference type="SUPFAM" id="SSF81296">
    <property type="entry name" value="E set domains"/>
    <property type="match status" value="2"/>
</dbReference>
<dbReference type="InterPro" id="IPR017853">
    <property type="entry name" value="GH"/>
</dbReference>
<dbReference type="InterPro" id="IPR024561">
    <property type="entry name" value="Pullul_strch_C"/>
</dbReference>
<dbReference type="Gene3D" id="2.60.40.10">
    <property type="entry name" value="Immunoglobulins"/>
    <property type="match status" value="2"/>
</dbReference>
<proteinExistence type="inferred from homology"/>
<dbReference type="EMBL" id="BONQ01000076">
    <property type="protein sequence ID" value="GIG46719.1"/>
    <property type="molecule type" value="Genomic_DNA"/>
</dbReference>
<evidence type="ECO:0000256" key="11">
    <source>
        <dbReference type="ARBA" id="ARBA00030238"/>
    </source>
</evidence>
<evidence type="ECO:0000256" key="8">
    <source>
        <dbReference type="ARBA" id="ARBA00023965"/>
    </source>
</evidence>
<dbReference type="InterPro" id="IPR013784">
    <property type="entry name" value="Carb-bd-like_fold"/>
</dbReference>
<evidence type="ECO:0000259" key="14">
    <source>
        <dbReference type="SMART" id="SM00642"/>
    </source>
</evidence>
<dbReference type="InterPro" id="IPR005323">
    <property type="entry name" value="CBM41_pullulanase"/>
</dbReference>
<dbReference type="CDD" id="cd02860">
    <property type="entry name" value="E_set_Pullulanase"/>
    <property type="match status" value="1"/>
</dbReference>
<dbReference type="SUPFAM" id="SSF51445">
    <property type="entry name" value="(Trans)glycosidases"/>
    <property type="match status" value="2"/>
</dbReference>
<protein>
    <recommendedName>
        <fullName evidence="11">1,4-alpha-D-glucan glucanohydrolase</fullName>
        <ecNumber evidence="3">3.2.1.1</ecNumber>
        <ecNumber evidence="9">3.2.1.41</ecNumber>
    </recommendedName>
    <alternativeName>
        <fullName evidence="10">Alpha-dextrin endo-1,6-alpha-glucosidase</fullName>
    </alternativeName>
    <alternativeName>
        <fullName evidence="12">Pullulan 6-glucanohydrolase</fullName>
    </alternativeName>
</protein>
<dbReference type="Pfam" id="PF02922">
    <property type="entry name" value="CBM_48"/>
    <property type="match status" value="1"/>
</dbReference>
<dbReference type="Pfam" id="PF17967">
    <property type="entry name" value="Pullulanase_N2"/>
    <property type="match status" value="1"/>
</dbReference>
<dbReference type="Gene3D" id="3.20.20.80">
    <property type="entry name" value="Glycosidases"/>
    <property type="match status" value="3"/>
</dbReference>
<dbReference type="InterPro" id="IPR013780">
    <property type="entry name" value="Glyco_hydro_b"/>
</dbReference>
<keyword evidence="5" id="KW-0378">Hydrolase</keyword>
<dbReference type="Proteomes" id="UP000660611">
    <property type="component" value="Unassembled WGS sequence"/>
</dbReference>
<dbReference type="EC" id="3.2.1.41" evidence="9"/>
<evidence type="ECO:0000256" key="10">
    <source>
        <dbReference type="ARBA" id="ARBA00029618"/>
    </source>
</evidence>
<dbReference type="Gene3D" id="2.60.40.1130">
    <property type="entry name" value="Rab geranylgeranyltransferase alpha-subunit, insert domain"/>
    <property type="match status" value="1"/>
</dbReference>
<dbReference type="InterPro" id="IPR011839">
    <property type="entry name" value="Pullul_strch"/>
</dbReference>
<evidence type="ECO:0000256" key="6">
    <source>
        <dbReference type="ARBA" id="ARBA00022837"/>
    </source>
</evidence>
<evidence type="ECO:0000313" key="15">
    <source>
        <dbReference type="EMBL" id="GIG46719.1"/>
    </source>
</evidence>
<evidence type="ECO:0000256" key="5">
    <source>
        <dbReference type="ARBA" id="ARBA00022801"/>
    </source>
</evidence>
<dbReference type="SUPFAM" id="SSF49452">
    <property type="entry name" value="Starch-binding domain-like"/>
    <property type="match status" value="3"/>
</dbReference>
<dbReference type="InterPro" id="IPR013783">
    <property type="entry name" value="Ig-like_fold"/>
</dbReference>
<dbReference type="GO" id="GO:0030246">
    <property type="term" value="F:carbohydrate binding"/>
    <property type="evidence" value="ECO:0007669"/>
    <property type="project" value="InterPro"/>
</dbReference>
<evidence type="ECO:0000256" key="2">
    <source>
        <dbReference type="ARBA" id="ARBA00008061"/>
    </source>
</evidence>
<dbReference type="Pfam" id="PF00128">
    <property type="entry name" value="Alpha-amylase"/>
    <property type="match status" value="1"/>
</dbReference>
<dbReference type="InterPro" id="IPR006047">
    <property type="entry name" value="GH13_cat_dom"/>
</dbReference>
<dbReference type="SMART" id="SM00642">
    <property type="entry name" value="Aamy"/>
    <property type="match status" value="1"/>
</dbReference>
<evidence type="ECO:0000256" key="1">
    <source>
        <dbReference type="ARBA" id="ARBA00000548"/>
    </source>
</evidence>
<dbReference type="Pfam" id="PF11852">
    <property type="entry name" value="Pullul_strch_C"/>
    <property type="match status" value="1"/>
</dbReference>
<dbReference type="CDD" id="cd11341">
    <property type="entry name" value="AmyAc_Pullulanase_LD-like"/>
    <property type="match status" value="1"/>
</dbReference>
<dbReference type="GO" id="GO:0005975">
    <property type="term" value="P:carbohydrate metabolic process"/>
    <property type="evidence" value="ECO:0007669"/>
    <property type="project" value="InterPro"/>
</dbReference>
<evidence type="ECO:0000256" key="9">
    <source>
        <dbReference type="ARBA" id="ARBA00024062"/>
    </source>
</evidence>
<dbReference type="CDD" id="cd11339">
    <property type="entry name" value="AmyAc_bac_CMD_like_2"/>
    <property type="match status" value="1"/>
</dbReference>
<name>A0A919U8M6_9ACTN</name>
<evidence type="ECO:0000256" key="13">
    <source>
        <dbReference type="SAM" id="SignalP"/>
    </source>
</evidence>
<comment type="catalytic activity">
    <reaction evidence="8">
        <text>Hydrolysis of (1-&gt;6)-alpha-D-glucosidic linkages in pullulan, amylopectin and glycogen, and in the alpha- and beta-limit dextrins of amylopectin and glycogen.</text>
        <dbReference type="EC" id="3.2.1.41"/>
    </reaction>
</comment>
<evidence type="ECO:0000313" key="16">
    <source>
        <dbReference type="Proteomes" id="UP000660611"/>
    </source>
</evidence>
<feature type="signal peptide" evidence="13">
    <location>
        <begin position="1"/>
        <end position="29"/>
    </location>
</feature>
<evidence type="ECO:0000256" key="3">
    <source>
        <dbReference type="ARBA" id="ARBA00012595"/>
    </source>
</evidence>
<accession>A0A919U8M6</accession>
<comment type="caution">
    <text evidence="15">The sequence shown here is derived from an EMBL/GenBank/DDBJ whole genome shotgun (WGS) entry which is preliminary data.</text>
</comment>
<dbReference type="PANTHER" id="PTHR43002">
    <property type="entry name" value="GLYCOGEN DEBRANCHING ENZYME"/>
    <property type="match status" value="1"/>
</dbReference>
<evidence type="ECO:0000256" key="4">
    <source>
        <dbReference type="ARBA" id="ARBA00022729"/>
    </source>
</evidence>
<dbReference type="CDD" id="cd10315">
    <property type="entry name" value="CBM41_pullulanase"/>
    <property type="match status" value="3"/>
</dbReference>
<comment type="catalytic activity">
    <reaction evidence="1">
        <text>Endohydrolysis of (1-&gt;4)-alpha-D-glucosidic linkages in polysaccharides containing three or more (1-&gt;4)-alpha-linked D-glucose units.</text>
        <dbReference type="EC" id="3.2.1.1"/>
    </reaction>
</comment>
<gene>
    <name evidence="15" type="ORF">Dsi01nite_047600</name>
</gene>
<sequence>MKRLKLTQTVAAAGIAVAMLAAVPGSVPALPDQAKAPSGYADGVPQWEGEPSIASLLAGDTQQHAEQFYFVLPDRFADGDPANNTGGLPGDRLSTGYDPADKGFYHGGDLKGVIDRLDYIENLGTTAIWLAPVLKNRPVQGSGADISAGYHGYWTTDFTQIDPHFGTKDDLQRLVRLAHGRGIKVYLDVITNHTADVIRYAQDQYSYRNKTDYPYKDASGNKFDDRAFADGRHGFPPVNTQSFPYTPVFANEADKTAKKPAWLNDPLMYHNRGDSTFSGENSEYGDFFGLDDLWTERPEVVRGMTKIYADWVKDTGIDGYRIDTTKHVNLDFWPQFVDGIDKVAKPDFFMFGEVYDADPEVDSIYVRKGRLPATLDFPFQQAATDYVARGGSAAGLAGVYAKDDLYTSAGTTAGTLPTFLGNHDMGRIGMFVAGGGTDPASHLRRDQLGHELMFLTRGQPVVYSGDEQGFTGAGGDKDARQDMFPSVSPDYLDDDLLGTDTTHATAHYDQNHPIYRTIADLARLRQAHPALKQGVQVTRYAAQGAGVFAFSRIDPKQRVEYLVATNNATTTQTVTVPTYMASTTFDRIYPATGGIAASAGDGGLELHVPPLSTVVFKARGAIAKPAAKPTVKLVAPAAGQPVPGGAGFKAEVRAEVTGDPLAAVTFAAKVGNGPWKLLGTDNAAPYSVYHDLDGLPAGTSLEYKAVVRDGSGRVAETRITAKVGTPPSAVAPDYAIVHYQRPTGGYEPWSLYAWGDVETPMTWPVGAPFAGEDSFGRFAWVKLKPGAANVGFLVVDSGGVKDVAVDRSLDPTKHPEIWLKQGDATIYTSQAAATGTVAVHYGRPDGDYTGWGLHLWGDGLAPGTGTDWTAPRQPDGTDAYGAFWHVPVTDPGKPVNFIVHKGDVKDPGADQSVLPSQQAEAWIRSGEATVHPTRAAAEHTAVLHYRRPAGDYTGWGLHVWTGAATPTEWASPLAPEGFDAFGARFRVPLADNATTLNYIVHNGDAKDLPSDQALDLVTVGHEVWILSGRERYLLPIPPQGTPDTDLTKAKAVWVDRDTIAWRAGPTDGHTYELLSAPAGGLSVVDGQVVGTATALAVRATGGLTEPQRAKFPHLWAYQAFHVTGDRAALATALRGQVVVVERDAAGTVTEASAVQIAGALDDLYVGAVGVKFGPQFSGGRVTLNVWAPTAQNVVLELFDNPAAQPVLTPMRRDEHTGVWSVTGDRSWKGRYYRFRVTAWQPAVRGVTTASVTDPYSVSLAANSTHSQIVDLADAALQPTGWSALRKPPVPTRPQIQELHVRDFSIADTTVPAEQRGTYLAFTQAQSAGMTHLRELAQAGTSYVHLLPTFDISTIPERRADQLQPPCDLAALPPDSGQQQDCVAQIAAQDGYNWGYDPFHYSTPEGSYATDPQGTPRINQYRQMVAGLNGAGLRVVVDVVYNHTTAAGTDPHSVLDQIVPGYYHRLLDDGTVANSTCCANTAPENAMMGKLVVDSVVLWAKQYKVDGFRFDLMGHHPKANILAVRAALDQLTVGKDGVDGKKIMIYGEGWNFGEVANDARFVQATQTNMAGTGIGTFNDRLRDAVRGGGPFDGDPRIQGFASGLYTAPNGDPANGTTAEQRARLLHYQDLIQVGLTGNLAAYEFVDSTGHRVTGAQVDYNGSPAGYTRLPAEGVTYVDAHDNEILYDALAYKLPAGTTAEQRARLQVLALSTTVFGQGTGFVTTGSDRLRSKSLDRNSFNSGDWFNQIRWNCAGGNGFGAGLPPAADNQDKWSYAQPLLADPALVPDCAAIDLAAARFQELLRIRASSPVFALGTAAQVQQRMAFPLSGPSATPGVITMTLDARGLDPRYRTVVVVFNAGSTAATQTVSGYAGARFALHPVQAASADPLARQATFDGASGTFTVPARTVSVFVQPT</sequence>
<keyword evidence="6" id="KW-0106">Calcium</keyword>
<dbReference type="SUPFAM" id="SSF51011">
    <property type="entry name" value="Glycosyl hydrolase domain"/>
    <property type="match status" value="2"/>
</dbReference>
<evidence type="ECO:0000256" key="7">
    <source>
        <dbReference type="ARBA" id="ARBA00023295"/>
    </source>
</evidence>
<dbReference type="InterPro" id="IPR040671">
    <property type="entry name" value="Pullulanase_N2"/>
</dbReference>
<evidence type="ECO:0000256" key="12">
    <source>
        <dbReference type="ARBA" id="ARBA00031076"/>
    </source>
</evidence>
<dbReference type="InterPro" id="IPR004193">
    <property type="entry name" value="Glyco_hydro_13_N"/>
</dbReference>
<dbReference type="GO" id="GO:0004556">
    <property type="term" value="F:alpha-amylase activity"/>
    <property type="evidence" value="ECO:0007669"/>
    <property type="project" value="UniProtKB-EC"/>
</dbReference>
<dbReference type="Gene3D" id="2.60.40.1180">
    <property type="entry name" value="Golgi alpha-mannosidase II"/>
    <property type="match status" value="2"/>
</dbReference>
<keyword evidence="4 13" id="KW-0732">Signal</keyword>
<dbReference type="RefSeq" id="WP_239136123.1">
    <property type="nucleotide sequence ID" value="NZ_BAAAVW010000015.1"/>
</dbReference>
<organism evidence="15 16">
    <name type="scientific">Dactylosporangium siamense</name>
    <dbReference type="NCBI Taxonomy" id="685454"/>
    <lineage>
        <taxon>Bacteria</taxon>
        <taxon>Bacillati</taxon>
        <taxon>Actinomycetota</taxon>
        <taxon>Actinomycetes</taxon>
        <taxon>Micromonosporales</taxon>
        <taxon>Micromonosporaceae</taxon>
        <taxon>Dactylosporangium</taxon>
    </lineage>
</organism>
<feature type="chain" id="PRO_5036696594" description="1,4-alpha-D-glucan glucanohydrolase" evidence="13">
    <location>
        <begin position="30"/>
        <end position="1915"/>
    </location>
</feature>
<dbReference type="EC" id="3.2.1.1" evidence="3"/>
<feature type="domain" description="Glycosyl hydrolase family 13 catalytic" evidence="14">
    <location>
        <begin position="70"/>
        <end position="525"/>
    </location>
</feature>
<keyword evidence="16" id="KW-1185">Reference proteome</keyword>
<comment type="similarity">
    <text evidence="2">Belongs to the glycosyl hydrolase 13 family.</text>
</comment>
<dbReference type="InterPro" id="IPR014756">
    <property type="entry name" value="Ig_E-set"/>
</dbReference>
<dbReference type="GO" id="GO:0051060">
    <property type="term" value="F:pullulanase activity"/>
    <property type="evidence" value="ECO:0007669"/>
    <property type="project" value="UniProtKB-EC"/>
</dbReference>